<feature type="transmembrane region" description="Helical" evidence="6">
    <location>
        <begin position="241"/>
        <end position="260"/>
    </location>
</feature>
<reference evidence="8 9" key="1">
    <citation type="submission" date="2022-03" db="EMBL/GenBank/DDBJ databases">
        <title>Ignatzschineria rhizosphaerae HR5S32.</title>
        <authorList>
            <person name="Sun J.Q."/>
            <person name="Feng J.Y."/>
        </authorList>
    </citation>
    <scope>NUCLEOTIDE SEQUENCE [LARGE SCALE GENOMIC DNA]</scope>
    <source>
        <strain evidence="8 9">HR5S32</strain>
    </source>
</reference>
<feature type="transmembrane region" description="Helical" evidence="6">
    <location>
        <begin position="94"/>
        <end position="113"/>
    </location>
</feature>
<dbReference type="EMBL" id="CP093379">
    <property type="protein sequence ID" value="UNM96899.1"/>
    <property type="molecule type" value="Genomic_DNA"/>
</dbReference>
<dbReference type="SUPFAM" id="SSF103481">
    <property type="entry name" value="Multidrug resistance efflux transporter EmrE"/>
    <property type="match status" value="2"/>
</dbReference>
<proteinExistence type="predicted"/>
<feature type="transmembrane region" description="Helical" evidence="6">
    <location>
        <begin position="212"/>
        <end position="229"/>
    </location>
</feature>
<evidence type="ECO:0000313" key="8">
    <source>
        <dbReference type="EMBL" id="UNM96899.1"/>
    </source>
</evidence>
<organism evidence="8 9">
    <name type="scientific">Ignatzschineria rhizosphaerae</name>
    <dbReference type="NCBI Taxonomy" id="2923279"/>
    <lineage>
        <taxon>Bacteria</taxon>
        <taxon>Pseudomonadati</taxon>
        <taxon>Pseudomonadota</taxon>
        <taxon>Gammaproteobacteria</taxon>
        <taxon>Cardiobacteriales</taxon>
        <taxon>Ignatzschineriaceae</taxon>
        <taxon>Ignatzschineria</taxon>
    </lineage>
</organism>
<keyword evidence="9" id="KW-1185">Reference proteome</keyword>
<dbReference type="InterPro" id="IPR051258">
    <property type="entry name" value="Diverse_Substrate_Transporter"/>
</dbReference>
<dbReference type="PANTHER" id="PTHR42920">
    <property type="entry name" value="OS03G0707200 PROTEIN-RELATED"/>
    <property type="match status" value="1"/>
</dbReference>
<comment type="subcellular location">
    <subcellularLocation>
        <location evidence="1">Cell membrane</location>
        <topology evidence="1">Multi-pass membrane protein</topology>
    </subcellularLocation>
</comment>
<accession>A0ABY3X242</accession>
<evidence type="ECO:0000256" key="5">
    <source>
        <dbReference type="ARBA" id="ARBA00023136"/>
    </source>
</evidence>
<evidence type="ECO:0000313" key="9">
    <source>
        <dbReference type="Proteomes" id="UP000829542"/>
    </source>
</evidence>
<feature type="transmembrane region" description="Helical" evidence="6">
    <location>
        <begin position="125"/>
        <end position="142"/>
    </location>
</feature>
<name>A0ABY3X242_9GAMM</name>
<feature type="transmembrane region" description="Helical" evidence="6">
    <location>
        <begin position="32"/>
        <end position="51"/>
    </location>
</feature>
<evidence type="ECO:0000256" key="1">
    <source>
        <dbReference type="ARBA" id="ARBA00004651"/>
    </source>
</evidence>
<dbReference type="Proteomes" id="UP000829542">
    <property type="component" value="Chromosome"/>
</dbReference>
<keyword evidence="2" id="KW-1003">Cell membrane</keyword>
<evidence type="ECO:0000256" key="3">
    <source>
        <dbReference type="ARBA" id="ARBA00022692"/>
    </source>
</evidence>
<dbReference type="PANTHER" id="PTHR42920:SF5">
    <property type="entry name" value="EAMA DOMAIN-CONTAINING PROTEIN"/>
    <property type="match status" value="1"/>
</dbReference>
<evidence type="ECO:0000256" key="6">
    <source>
        <dbReference type="SAM" id="Phobius"/>
    </source>
</evidence>
<gene>
    <name evidence="8" type="ORF">MMG00_03340</name>
</gene>
<protein>
    <submittedName>
        <fullName evidence="8">DMT family transporter</fullName>
    </submittedName>
</protein>
<feature type="transmembrane region" description="Helical" evidence="6">
    <location>
        <begin position="266"/>
        <end position="288"/>
    </location>
</feature>
<feature type="domain" description="EamA" evidence="7">
    <location>
        <begin position="8"/>
        <end position="138"/>
    </location>
</feature>
<keyword evidence="4 6" id="KW-1133">Transmembrane helix</keyword>
<feature type="transmembrane region" description="Helical" evidence="6">
    <location>
        <begin position="71"/>
        <end position="88"/>
    </location>
</feature>
<dbReference type="Pfam" id="PF00892">
    <property type="entry name" value="EamA"/>
    <property type="match status" value="2"/>
</dbReference>
<feature type="transmembrane region" description="Helical" evidence="6">
    <location>
        <begin position="148"/>
        <end position="170"/>
    </location>
</feature>
<evidence type="ECO:0000256" key="2">
    <source>
        <dbReference type="ARBA" id="ARBA00022475"/>
    </source>
</evidence>
<dbReference type="RefSeq" id="WP_242151377.1">
    <property type="nucleotide sequence ID" value="NZ_CP093379.1"/>
</dbReference>
<dbReference type="InterPro" id="IPR037185">
    <property type="entry name" value="EmrE-like"/>
</dbReference>
<keyword evidence="5 6" id="KW-0472">Membrane</keyword>
<evidence type="ECO:0000259" key="7">
    <source>
        <dbReference type="Pfam" id="PF00892"/>
    </source>
</evidence>
<sequence length="294" mass="31784">MRVNSSVIVLIGAISYGIPASVFKLATNSGVLPANLLVAQVCCAALILMLINLLRQQKRSFQLSHLNRSKLFLSGLAMASTNSFYFASLQYVSVTVSAVLLMQSVWIAMLLGLIFKRNIPSRYQIWSVVLIMIGTVLATQLLSSDLSLSWIGVLLGFGSAIAYAGTIMATNAVAKEADPIQRATYVSFGASFFLLLFWGYKLDFQNIGVTLHWAPVIAIFTAVLPLICFSKGMPALSPSLGGILSSIELPSAIIFAYLLLGEKISLLQVIGILIILFAIILPNIVVVISKKRLI</sequence>
<evidence type="ECO:0000256" key="4">
    <source>
        <dbReference type="ARBA" id="ARBA00022989"/>
    </source>
</evidence>
<feature type="domain" description="EamA" evidence="7">
    <location>
        <begin position="150"/>
        <end position="281"/>
    </location>
</feature>
<feature type="transmembrane region" description="Helical" evidence="6">
    <location>
        <begin position="182"/>
        <end position="200"/>
    </location>
</feature>
<dbReference type="InterPro" id="IPR000620">
    <property type="entry name" value="EamA_dom"/>
</dbReference>
<keyword evidence="3 6" id="KW-0812">Transmembrane</keyword>
<feature type="transmembrane region" description="Helical" evidence="6">
    <location>
        <begin position="7"/>
        <end position="26"/>
    </location>
</feature>